<dbReference type="AlphaFoldDB" id="A0A2P2FW66"/>
<evidence type="ECO:0000313" key="2">
    <source>
        <dbReference type="EMBL" id="KFU80925.1"/>
    </source>
</evidence>
<dbReference type="InterPro" id="IPR038153">
    <property type="entry name" value="EvaA-like_sf"/>
</dbReference>
<dbReference type="EMBL" id="JFBM01000009">
    <property type="protein sequence ID" value="KFU80925.1"/>
    <property type="molecule type" value="Genomic_DNA"/>
</dbReference>
<dbReference type="GO" id="GO:0016829">
    <property type="term" value="F:lyase activity"/>
    <property type="evidence" value="ECO:0007669"/>
    <property type="project" value="InterPro"/>
</dbReference>
<gene>
    <name evidence="2" type="ORF">BB31_13330</name>
</gene>
<feature type="domain" description="dTDP-4-dehydro-6-deoxy-alpha-D-glucopyranose 2,3-dehydratase" evidence="1">
    <location>
        <begin position="6"/>
        <end position="208"/>
    </location>
</feature>
<comment type="caution">
    <text evidence="2">The sequence shown here is derived from an EMBL/GenBank/DDBJ whole genome shotgun (WGS) entry which is preliminary data.</text>
</comment>
<evidence type="ECO:0000313" key="3">
    <source>
        <dbReference type="Proteomes" id="UP000256220"/>
    </source>
</evidence>
<protein>
    <submittedName>
        <fullName evidence="2">NDP-hexose 2,3-dehydratase</fullName>
    </submittedName>
</protein>
<dbReference type="Proteomes" id="UP000256220">
    <property type="component" value="Unassembled WGS sequence"/>
</dbReference>
<dbReference type="RefSeq" id="WP_034310245.1">
    <property type="nucleotide sequence ID" value="NZ_JFBM01000009.1"/>
</dbReference>
<keyword evidence="3" id="KW-1185">Reference proteome</keyword>
<name>A0A2P2FW66_AMYLU</name>
<dbReference type="Pfam" id="PF03559">
    <property type="entry name" value="Hexose_dehydrat"/>
    <property type="match status" value="2"/>
</dbReference>
<dbReference type="InterPro" id="IPR005212">
    <property type="entry name" value="EvaA-like"/>
</dbReference>
<organism evidence="2 3">
    <name type="scientific">Amycolatopsis lurida NRRL 2430</name>
    <dbReference type="NCBI Taxonomy" id="1460371"/>
    <lineage>
        <taxon>Bacteria</taxon>
        <taxon>Bacillati</taxon>
        <taxon>Actinomycetota</taxon>
        <taxon>Actinomycetes</taxon>
        <taxon>Pseudonocardiales</taxon>
        <taxon>Pseudonocardiaceae</taxon>
        <taxon>Amycolatopsis</taxon>
    </lineage>
</organism>
<dbReference type="Gene3D" id="3.90.79.40">
    <property type="entry name" value="EvaA sugar 2,3-dehydratase subunit"/>
    <property type="match status" value="2"/>
</dbReference>
<sequence>MFDDLADFHTWFAERRAANHYEVSAVPVDRIEGWRTEPETGDLVHHTGKFFAVRGLEVGTDHRETAAWTQPIIHQPEIGILGIVVKVVRGEVWCLLQAKMEPGNINLVQLSPTVQATRSNYTRVHRGNAVPYLEHFVAPREGRVALDVLQSEQGSWFLSKRNRNMIVEVPEDPAPREDFCWLSTSQIAELLRVPNLVNMDARTVLSGLPFFHAPELTEGLPAEQDGRPLHTTGQLLSWFTGCRARYQLNRRFVPLAGLPGWRRIGGEIIDEGKRFFSVTGVRVEASSREVGSWSQPMLRPVERGVIGFLGRHIDGVFHVLVHARTEAGTQDVVEMAPTVTCIPASYAGLPAARRPRYLRDLEEAAARGALVDVVHSEEGGRFYHAENRYVVADVGPDFGLDVPEDYCWMTPRQLTGFLRYGNHVNVAARCLLSCFPSAPALATR</sequence>
<proteinExistence type="predicted"/>
<evidence type="ECO:0000259" key="1">
    <source>
        <dbReference type="Pfam" id="PF03559"/>
    </source>
</evidence>
<feature type="domain" description="dTDP-4-dehydro-6-deoxy-alpha-D-glucopyranose 2,3-dehydratase" evidence="1">
    <location>
        <begin position="233"/>
        <end position="434"/>
    </location>
</feature>
<accession>A0A2P2FW66</accession>
<reference evidence="2 3" key="1">
    <citation type="journal article" date="2014" name="Genome Announc.">
        <title>Draft Genome Sequence of Amycolatopsis lurida NRRL 2430, Producer of the Glycopeptide Family Antibiotic Ristocetin.</title>
        <authorList>
            <person name="Kwun M.J."/>
            <person name="Hong H.J."/>
        </authorList>
    </citation>
    <scope>NUCLEOTIDE SEQUENCE [LARGE SCALE GENOMIC DNA]</scope>
    <source>
        <strain evidence="2 3">NRRL 2430</strain>
    </source>
</reference>